<evidence type="ECO:0000313" key="3">
    <source>
        <dbReference type="Proteomes" id="UP001242732"/>
    </source>
</evidence>
<accession>A0ABY9AU34</accession>
<reference evidence="2 3" key="1">
    <citation type="submission" date="2023-06" db="EMBL/GenBank/DDBJ databases">
        <authorList>
            <person name="Ham H."/>
            <person name="Park D.S."/>
        </authorList>
    </citation>
    <scope>NUCLEOTIDE SEQUENCE [LARGE SCALE GENOMIC DNA]</scope>
    <source>
        <strain evidence="2 3">KACC 17005</strain>
    </source>
</reference>
<keyword evidence="3" id="KW-1185">Reference proteome</keyword>
<organism evidence="2 3">
    <name type="scientific">Paracidovorax citrulli</name>
    <name type="common">Acidovorax citrulli</name>
    <dbReference type="NCBI Taxonomy" id="80869"/>
    <lineage>
        <taxon>Bacteria</taxon>
        <taxon>Pseudomonadati</taxon>
        <taxon>Pseudomonadota</taxon>
        <taxon>Betaproteobacteria</taxon>
        <taxon>Burkholderiales</taxon>
        <taxon>Comamonadaceae</taxon>
        <taxon>Paracidovorax</taxon>
    </lineage>
</organism>
<dbReference type="Pfam" id="PF11278">
    <property type="entry name" value="DUF3079"/>
    <property type="match status" value="1"/>
</dbReference>
<proteinExistence type="predicted"/>
<evidence type="ECO:0000256" key="1">
    <source>
        <dbReference type="SAM" id="MobiDB-lite"/>
    </source>
</evidence>
<feature type="region of interest" description="Disordered" evidence="1">
    <location>
        <begin position="52"/>
        <end position="78"/>
    </location>
</feature>
<dbReference type="EMBL" id="CP127363">
    <property type="protein sequence ID" value="WIY50436.1"/>
    <property type="molecule type" value="Genomic_DNA"/>
</dbReference>
<name>A0ABY9AU34_PARCI</name>
<dbReference type="InterPro" id="IPR021430">
    <property type="entry name" value="DUF3079"/>
</dbReference>
<dbReference type="Proteomes" id="UP001242732">
    <property type="component" value="Chromosome"/>
</dbReference>
<protein>
    <submittedName>
        <fullName evidence="2">DUF3079 domain-containing protein</fullName>
    </submittedName>
</protein>
<sequence length="78" mass="8424">MARKFPEHPARPERICWGCDRYCPAEALACGNGSERTPHPVELFGDDWLAWSPAGVPQAGDATPGPGQTPGRSPETHE</sequence>
<evidence type="ECO:0000313" key="2">
    <source>
        <dbReference type="EMBL" id="WIY50436.1"/>
    </source>
</evidence>
<gene>
    <name evidence="2" type="ORF">QRO08_07685</name>
</gene>
<dbReference type="RefSeq" id="WP_011795080.1">
    <property type="nucleotide sequence ID" value="NZ_CP023687.1"/>
</dbReference>
<dbReference type="GeneID" id="79791772"/>